<dbReference type="PANTHER" id="PTHR31159:SF1">
    <property type="entry name" value="COMM DOMAIN-CONTAINING PROTEIN 3"/>
    <property type="match status" value="1"/>
</dbReference>
<dbReference type="CDD" id="cd04751">
    <property type="entry name" value="Commd3"/>
    <property type="match status" value="1"/>
</dbReference>
<proteinExistence type="inferred from homology"/>
<dbReference type="Pfam" id="PF07258">
    <property type="entry name" value="COMM_domain"/>
    <property type="match status" value="1"/>
</dbReference>
<dbReference type="GO" id="GO:0006814">
    <property type="term" value="P:sodium ion transport"/>
    <property type="evidence" value="ECO:0007669"/>
    <property type="project" value="InterPro"/>
</dbReference>
<reference key="1">
    <citation type="journal article" date="2007" name="Nature">
        <title>The medaka draft genome and insights into vertebrate genome evolution.</title>
        <authorList>
            <person name="Kasahara M."/>
            <person name="Naruse K."/>
            <person name="Sasaki S."/>
            <person name="Nakatani Y."/>
            <person name="Qu W."/>
            <person name="Ahsan B."/>
            <person name="Yamada T."/>
            <person name="Nagayasu Y."/>
            <person name="Doi K."/>
            <person name="Kasai Y."/>
            <person name="Jindo T."/>
            <person name="Kobayashi D."/>
            <person name="Shimada A."/>
            <person name="Toyoda A."/>
            <person name="Kuroki Y."/>
            <person name="Fujiyama A."/>
            <person name="Sasaki T."/>
            <person name="Shimizu A."/>
            <person name="Asakawa S."/>
            <person name="Shimizu N."/>
            <person name="Hashimoto S."/>
            <person name="Yang J."/>
            <person name="Lee Y."/>
            <person name="Matsushima K."/>
            <person name="Sugano S."/>
            <person name="Sakaizumi M."/>
            <person name="Narita T."/>
            <person name="Ohishi K."/>
            <person name="Haga S."/>
            <person name="Ohta F."/>
            <person name="Nomoto H."/>
            <person name="Nogata K."/>
            <person name="Morishita T."/>
            <person name="Endo T."/>
            <person name="Shin-I T."/>
            <person name="Takeda H."/>
            <person name="Morishita S."/>
            <person name="Kohara Y."/>
        </authorList>
    </citation>
    <scope>NUCLEOTIDE SEQUENCE [LARGE SCALE GENOMIC DNA]</scope>
    <source>
        <strain>Hd-rR</strain>
    </source>
</reference>
<dbReference type="Proteomes" id="UP000265200">
    <property type="component" value="Chromosome 20"/>
</dbReference>
<evidence type="ECO:0000259" key="3">
    <source>
        <dbReference type="PROSITE" id="PS51269"/>
    </source>
</evidence>
<name>A0A3P9IE67_ORYLA</name>
<reference evidence="4" key="4">
    <citation type="submission" date="2025-09" db="UniProtKB">
        <authorList>
            <consortium name="Ensembl"/>
        </authorList>
    </citation>
    <scope>IDENTIFICATION</scope>
    <source>
        <strain evidence="4">HSOK</strain>
    </source>
</reference>
<evidence type="ECO:0000313" key="4">
    <source>
        <dbReference type="Ensembl" id="ENSORLP00015018381.1"/>
    </source>
</evidence>
<reference evidence="4" key="3">
    <citation type="submission" date="2025-08" db="UniProtKB">
        <authorList>
            <consortium name="Ensembl"/>
        </authorList>
    </citation>
    <scope>IDENTIFICATION</scope>
    <source>
        <strain evidence="4">HSOK</strain>
    </source>
</reference>
<evidence type="ECO:0000313" key="5">
    <source>
        <dbReference type="Proteomes" id="UP000265200"/>
    </source>
</evidence>
<dbReference type="InterPro" id="IPR037355">
    <property type="entry name" value="COMMD3"/>
</dbReference>
<evidence type="ECO:0000256" key="1">
    <source>
        <dbReference type="ARBA" id="ARBA00016548"/>
    </source>
</evidence>
<dbReference type="AlphaFoldDB" id="A0A3P9IE67"/>
<reference evidence="4 5" key="2">
    <citation type="submission" date="2017-04" db="EMBL/GenBank/DDBJ databases">
        <title>CpG methylation of centromeres and impact of large insertions on vertebrate speciation.</title>
        <authorList>
            <person name="Ichikawa K."/>
            <person name="Yoshimura J."/>
            <person name="Morishita S."/>
        </authorList>
    </citation>
    <scope>NUCLEOTIDE SEQUENCE</scope>
    <source>
        <strain evidence="4 5">HSOK</strain>
    </source>
</reference>
<organism evidence="4 5">
    <name type="scientific">Oryzias latipes</name>
    <name type="common">Japanese rice fish</name>
    <name type="synonym">Japanese killifish</name>
    <dbReference type="NCBI Taxonomy" id="8090"/>
    <lineage>
        <taxon>Eukaryota</taxon>
        <taxon>Metazoa</taxon>
        <taxon>Chordata</taxon>
        <taxon>Craniata</taxon>
        <taxon>Vertebrata</taxon>
        <taxon>Euteleostomi</taxon>
        <taxon>Actinopterygii</taxon>
        <taxon>Neopterygii</taxon>
        <taxon>Teleostei</taxon>
        <taxon>Neoteleostei</taxon>
        <taxon>Acanthomorphata</taxon>
        <taxon>Ovalentaria</taxon>
        <taxon>Atherinomorphae</taxon>
        <taxon>Beloniformes</taxon>
        <taxon>Adrianichthyidae</taxon>
        <taxon>Oryziinae</taxon>
        <taxon>Oryzias</taxon>
    </lineage>
</organism>
<dbReference type="Pfam" id="PF21672">
    <property type="entry name" value="COMM_HN"/>
    <property type="match status" value="1"/>
</dbReference>
<sequence length="201" mass="22482">MELSESVQKGLQSLGDQTVLDRCSFPVVVDACFRSLLFSRGDPAVLDLPELKHLDKILLKQIHAAATTFILEAVKHNADKSTISFSLEELTFNTERVETFYTTFQKKSLKFHFWATLILFVMSSSIGRGPAHIKDVSWRLQYQMKNGQLDKVNEPFYLISLSTETGGASEDVDFSCTAEQLQDLVGKLKDAAKSVEKASQV</sequence>
<feature type="domain" description="COMM" evidence="3">
    <location>
        <begin position="132"/>
        <end position="199"/>
    </location>
</feature>
<protein>
    <recommendedName>
        <fullName evidence="1">COMM domain-containing protein 3</fullName>
    </recommendedName>
</protein>
<comment type="similarity">
    <text evidence="2">Belongs to the COMM domain-containing protein 3 family.</text>
</comment>
<dbReference type="PANTHER" id="PTHR31159">
    <property type="entry name" value="COMM DOMAIN-CONTAINING PROTEIN 3"/>
    <property type="match status" value="1"/>
</dbReference>
<dbReference type="Ensembl" id="ENSORLT00015035124.1">
    <property type="protein sequence ID" value="ENSORLP00015018381.1"/>
    <property type="gene ID" value="ENSORLG00015019476.1"/>
</dbReference>
<dbReference type="PROSITE" id="PS51269">
    <property type="entry name" value="COMM"/>
    <property type="match status" value="1"/>
</dbReference>
<accession>A0A3P9IE67</accession>
<evidence type="ECO:0000256" key="2">
    <source>
        <dbReference type="ARBA" id="ARBA00093469"/>
    </source>
</evidence>
<dbReference type="InterPro" id="IPR017920">
    <property type="entry name" value="COMM"/>
</dbReference>